<comment type="similarity">
    <text evidence="3">Belongs to the helicase family. SKI2 subfamily.</text>
</comment>
<dbReference type="InterPro" id="IPR057842">
    <property type="entry name" value="WH_MER3"/>
</dbReference>
<keyword evidence="6" id="KW-0547">Nucleotide-binding</keyword>
<dbReference type="InterPro" id="IPR014001">
    <property type="entry name" value="Helicase_ATP-bd"/>
</dbReference>
<evidence type="ECO:0000256" key="5">
    <source>
        <dbReference type="ARBA" id="ARBA00022737"/>
    </source>
</evidence>
<comment type="subcellular location">
    <subcellularLocation>
        <location evidence="2">Cytoplasm</location>
        <location evidence="2">Cytosol</location>
    </subcellularLocation>
    <subcellularLocation>
        <location evidence="1">Nucleus speckle</location>
    </subcellularLocation>
</comment>
<dbReference type="Proteomes" id="UP001372834">
    <property type="component" value="Unassembled WGS sequence"/>
</dbReference>
<evidence type="ECO:0000256" key="15">
    <source>
        <dbReference type="ARBA" id="ARBA00054527"/>
    </source>
</evidence>
<dbReference type="Pfam" id="PF00271">
    <property type="entry name" value="Helicase_C"/>
    <property type="match status" value="2"/>
</dbReference>
<dbReference type="Gene3D" id="1.10.10.10">
    <property type="entry name" value="Winged helix-like DNA-binding domain superfamily/Winged helix DNA-binding domain"/>
    <property type="match status" value="2"/>
</dbReference>
<dbReference type="PROSITE" id="PS51192">
    <property type="entry name" value="HELICASE_ATP_BIND_1"/>
    <property type="match status" value="2"/>
</dbReference>
<keyword evidence="13" id="KW-0539">Nucleus</keyword>
<dbReference type="InterPro" id="IPR041094">
    <property type="entry name" value="Brr2_helicase_PWI"/>
</dbReference>
<evidence type="ECO:0000259" key="16">
    <source>
        <dbReference type="PROSITE" id="PS51192"/>
    </source>
</evidence>
<sequence>MAFHDSFDFNDEFPRFTNFFKVPGRKSLQSSSKGTVSDGVNYVEILKKARNQSRRNNFFEDITWEYIKQQLPNEPENKKNLQIIYQYAKQICGNESKELVDSTASYIFQIFLNETMVLQKHIQMLKQLFGAVSSFDVNNVFEVIKKITDTLDDNILFKLSSRRKDEKKFTFPKKVPYVPFNVEKWEARYKDKNKLSSFNSKKSGGDKFEIVSELQNYLTHNDICDTKILKFDRSWLITEMKAHGTDGTDGMTAEEFADIIINQLNMERTNDELQNELFEILGFDHFELIQTLLQHRLDIINASKRPSKAPLAIMKASGEAEFSSEALQSDGVKYSQKLMNDQDQRQWRSEFDIVEKDLDEIFYKPGTLPREVISRADGITEKSNFLKKKAPTVTKYPNVYDLRETMKTNPGFIGGEKVMLPEGVERLLKPQYEEVTIPISEKPPIEVGKKLIDISTLNKIGQLGFEGVQRLNRIQSVVFDAAYHTNENLLICAPTGAGKTNVALLTVMHEIEQHVENNVIRKDSFKLVYVAPMKALASEITRNFSKRLSPLGIVVRELTGDMQLTKTEILETQMLVTTPEKWDVVTRKGTGDIALTKLVRLLIIDEVHLLHGDRGPVVEALVARTLRQVESSQSMIRIVGLSATLPNYLDVARFLRVNPHTGLFFFDSRFRPVPLKQTFIGVKALKPLQQMNDMDSVCYDKVLEQVQRGHQVMVFVHTRNGTIRTAKVLKELAMKANQLQVFQPDECPKYTLAKKSISRLKNKQVAELFPLGFSCHHAGMLRADRTIIENYFNDGLIKVLVCTSTLAWGVNLPAHAVIIRGTEIYDSKHGSFVDLGILDVLQIFGRAGRPQFDTSGHGIIITSHNKLGHYLSLLTNQFPIESNFINYLADNLNAEIALGTISNVEEAIEWLSYTFLFVRMRMNPLVYGITYKDVEDDPQLRGKRQEWIHAVAKALDKARMIRYNERTGDLNITDLGRTASHFYIKYATVEIFNEMMKTIMTDSEVFNLISNAQEFQQLKVRDDEMDELDLLTKDCCTLEVLGGSENLHGKVNILMQTFLSGGRIDSFSLLSDQAYIIQNAVRIARSLFDIALRKKQAIMTSRFLMISKLFELRMWETETPLKQFGILGSDILEKIEARNLTVERLREMDHKEIGALLRNPKYGRIVQNKAFEIPLLKLDAVLQPITRTVLRIRLKITADFRWNDKIHGKTTQPFWIWIEDPNSNFIYHSEYFLISKRQVIKLEEQELIMTIPISEPLPSQYYVKVVSDRWLGSDMTEALSFLNLVLPESHPPHTDLLPLQPLPVSALENPELERLYKFSHFNPIQTQIFHCLYHTDKNVLLGAPTGSGKTIVAEIAMFRVFKVYPGAKVVYIAPLKALVRERMEDWKIRFEKQLRRKVVELTGDVSPDIRAIRAADVIVTTPEKWDGISRSWQTRNYVRQVALIVIDEIHLLGEDRGPVLEVIISRTNFISSYTSNRLRVIGLSTALANAKDLADWLGIGQMGLYNFRPSVRPVPLEVHIAGFPNKHYCPRMATMNRPTFQAIRQHSPTQPALVFVSSRRQTRLTALDLIAYLAGEDDPKQWLHIKEEEMNQIIMNTKDSNLKLTLAFGIGMHHAGLIERDRKTVEELFLNQKIQVLIATATLAWGVNFPAHLVVIKGTEYYDGKLKRYVDMPITDVLQMMGRAGRPQFDEQGVAVVLVHDVKKNFYKKFLYEPFPVESSLLEVLPDHLNAEIVAGSIQTKQEALDYLTWTYFFRRLLKNPAYYQLEGCIEECINEYLSDLVEKALGALEDAFCVEVDIDERTIYCTSMGRIASFYYLSHETMKHFRDNLRGELNTEELIQVLCDVHEYSQLPVRHNEDLLNAELAKKCPLSTNQYAMDSPHKKAHLLFQSHFFSIPLPCVDYFTDLKSVLDQSIRILQAMIDVCAEQGWLVATLRIQNLMQTVIQASWIQSSPLLILPHIEDYHIQLLHKRSPKLTTLPGLMHECTKDYNTLASILRQDLAENEIEEVRFSLIVHSVLCRLPVLSVKLKLQSSGDVVDVPQPMKHDQWISVPADTEYSLAINMKRNNKMSNEGPKAYAPRFPRGTDEGWFLTLGCIEDKELLALKRVPNFRGSGSNQSLCFRTPTRIGRHIFTLYIFSDCYLGLDQQYSINIEVTNGNE</sequence>
<evidence type="ECO:0000256" key="13">
    <source>
        <dbReference type="ARBA" id="ARBA00023242"/>
    </source>
</evidence>
<reference evidence="18 19" key="1">
    <citation type="submission" date="2023-10" db="EMBL/GenBank/DDBJ databases">
        <title>Genomes of two closely related lineages of the louse Polyplax serrata with different host specificities.</title>
        <authorList>
            <person name="Martinu J."/>
            <person name="Tarabai H."/>
            <person name="Stefka J."/>
            <person name="Hypsa V."/>
        </authorList>
    </citation>
    <scope>NUCLEOTIDE SEQUENCE [LARGE SCALE GENOMIC DNA]</scope>
    <source>
        <strain evidence="18">HR10_N</strain>
    </source>
</reference>
<dbReference type="InterPro" id="IPR011545">
    <property type="entry name" value="DEAD/DEAH_box_helicase_dom"/>
</dbReference>
<dbReference type="InterPro" id="IPR001650">
    <property type="entry name" value="Helicase_C-like"/>
</dbReference>
<dbReference type="GO" id="GO:0016787">
    <property type="term" value="F:hydrolase activity"/>
    <property type="evidence" value="ECO:0007669"/>
    <property type="project" value="UniProtKB-KW"/>
</dbReference>
<dbReference type="Pfam" id="PF23445">
    <property type="entry name" value="WHD_SNRNP200"/>
    <property type="match status" value="2"/>
</dbReference>
<dbReference type="FunFam" id="1.10.150.20:FF:000004">
    <property type="entry name" value="U5 small nuclear ribonucleoprotein helicase"/>
    <property type="match status" value="1"/>
</dbReference>
<evidence type="ECO:0000256" key="4">
    <source>
        <dbReference type="ARBA" id="ARBA00022490"/>
    </source>
</evidence>
<dbReference type="EMBL" id="JAWJWE010000039">
    <property type="protein sequence ID" value="KAK6620844.1"/>
    <property type="molecule type" value="Genomic_DNA"/>
</dbReference>
<dbReference type="SMART" id="SM00382">
    <property type="entry name" value="AAA"/>
    <property type="match status" value="2"/>
</dbReference>
<dbReference type="FunFam" id="3.40.50.300:FF:000198">
    <property type="entry name" value="Activating signal cointegrator 1 complex subunit"/>
    <property type="match status" value="1"/>
</dbReference>
<dbReference type="PIRSF" id="PIRSF039073">
    <property type="entry name" value="BRR2"/>
    <property type="match status" value="1"/>
</dbReference>
<evidence type="ECO:0000256" key="11">
    <source>
        <dbReference type="ARBA" id="ARBA00023204"/>
    </source>
</evidence>
<dbReference type="Pfam" id="PF26582">
    <property type="entry name" value="ASCC3_N"/>
    <property type="match status" value="1"/>
</dbReference>
<gene>
    <name evidence="18" type="ORF">RUM43_011140</name>
</gene>
<keyword evidence="5" id="KW-0677">Repeat</keyword>
<keyword evidence="4" id="KW-0963">Cytoplasm</keyword>
<feature type="domain" description="Helicase ATP-binding" evidence="16">
    <location>
        <begin position="1330"/>
        <end position="1505"/>
    </location>
</feature>
<evidence type="ECO:0000256" key="2">
    <source>
        <dbReference type="ARBA" id="ARBA00004514"/>
    </source>
</evidence>
<dbReference type="SUPFAM" id="SSF46785">
    <property type="entry name" value="Winged helix' DNA-binding domain"/>
    <property type="match status" value="2"/>
</dbReference>
<dbReference type="CDD" id="cd18022">
    <property type="entry name" value="DEXHc_ASCC3_2"/>
    <property type="match status" value="1"/>
</dbReference>
<dbReference type="Pfam" id="PF02889">
    <property type="entry name" value="Sec63"/>
    <property type="match status" value="2"/>
</dbReference>
<keyword evidence="10" id="KW-0067">ATP-binding</keyword>
<evidence type="ECO:0000256" key="3">
    <source>
        <dbReference type="ARBA" id="ARBA00010140"/>
    </source>
</evidence>
<dbReference type="GO" id="GO:0003676">
    <property type="term" value="F:nucleic acid binding"/>
    <property type="evidence" value="ECO:0007669"/>
    <property type="project" value="InterPro"/>
</dbReference>
<dbReference type="SMART" id="SM00487">
    <property type="entry name" value="DEXDc"/>
    <property type="match status" value="2"/>
</dbReference>
<evidence type="ECO:0000256" key="1">
    <source>
        <dbReference type="ARBA" id="ARBA00004324"/>
    </source>
</evidence>
<dbReference type="FunFam" id="3.40.50.300:FF:000102">
    <property type="entry name" value="RNA helicase, activating signal cointegrator 1"/>
    <property type="match status" value="1"/>
</dbReference>
<comment type="function">
    <text evidence="15">Catalyzes the ATP-dependent unwinding of U4/U6 RNA duplices, an essential step in the assembly of a catalytically active spliceosome. Plays a role in pre-mRNA splicing.</text>
</comment>
<dbReference type="Gene3D" id="3.40.50.300">
    <property type="entry name" value="P-loop containing nucleotide triphosphate hydrolases"/>
    <property type="match status" value="4"/>
</dbReference>
<dbReference type="SUPFAM" id="SSF158702">
    <property type="entry name" value="Sec63 N-terminal domain-like"/>
    <property type="match status" value="2"/>
</dbReference>
<keyword evidence="7" id="KW-0227">DNA damage</keyword>
<feature type="domain" description="Helicase ATP-binding" evidence="16">
    <location>
        <begin position="480"/>
        <end position="663"/>
    </location>
</feature>
<dbReference type="InterPro" id="IPR014756">
    <property type="entry name" value="Ig_E-set"/>
</dbReference>
<evidence type="ECO:0000313" key="18">
    <source>
        <dbReference type="EMBL" id="KAK6620844.1"/>
    </source>
</evidence>
<evidence type="ECO:0000313" key="19">
    <source>
        <dbReference type="Proteomes" id="UP001372834"/>
    </source>
</evidence>
<dbReference type="SUPFAM" id="SSF81296">
    <property type="entry name" value="E set domains"/>
    <property type="match status" value="1"/>
</dbReference>
<evidence type="ECO:0000256" key="14">
    <source>
        <dbReference type="ARBA" id="ARBA00034541"/>
    </source>
</evidence>
<keyword evidence="9" id="KW-0347">Helicase</keyword>
<dbReference type="FunFam" id="1.10.10.10:FF:000012">
    <property type="entry name" value="U5 small nuclear ribonucleoprotein helicase"/>
    <property type="match status" value="1"/>
</dbReference>
<comment type="caution">
    <text evidence="18">The sequence shown here is derived from an EMBL/GenBank/DDBJ whole genome shotgun (WGS) entry which is preliminary data.</text>
</comment>
<dbReference type="PANTHER" id="PTHR47961:SF13">
    <property type="entry name" value="ACTIVATING SIGNAL COINTEGRATOR 1 COMPLEX SUBUNIT 3"/>
    <property type="match status" value="1"/>
</dbReference>
<dbReference type="InterPro" id="IPR058856">
    <property type="entry name" value="ASCC3_N"/>
</dbReference>
<dbReference type="InterPro" id="IPR036390">
    <property type="entry name" value="WH_DNA-bd_sf"/>
</dbReference>
<name>A0AAN8NLK0_POLSC</name>
<dbReference type="InterPro" id="IPR003593">
    <property type="entry name" value="AAA+_ATPase"/>
</dbReference>
<keyword evidence="11" id="KW-0234">DNA repair</keyword>
<dbReference type="InterPro" id="IPR027417">
    <property type="entry name" value="P-loop_NTPase"/>
</dbReference>
<evidence type="ECO:0000256" key="9">
    <source>
        <dbReference type="ARBA" id="ARBA00022806"/>
    </source>
</evidence>
<dbReference type="GO" id="GO:0004386">
    <property type="term" value="F:helicase activity"/>
    <property type="evidence" value="ECO:0007669"/>
    <property type="project" value="UniProtKB-KW"/>
</dbReference>
<dbReference type="SUPFAM" id="SSF52540">
    <property type="entry name" value="P-loop containing nucleoside triphosphate hydrolases"/>
    <property type="match status" value="4"/>
</dbReference>
<dbReference type="GO" id="GO:0006397">
    <property type="term" value="P:mRNA processing"/>
    <property type="evidence" value="ECO:0007669"/>
    <property type="project" value="UniProtKB-ARBA"/>
</dbReference>
<feature type="domain" description="Helicase C-terminal" evidence="17">
    <location>
        <begin position="1542"/>
        <end position="1746"/>
    </location>
</feature>
<evidence type="ECO:0000256" key="7">
    <source>
        <dbReference type="ARBA" id="ARBA00022763"/>
    </source>
</evidence>
<dbReference type="GO" id="GO:0180022">
    <property type="term" value="C:RQC-trigger complex"/>
    <property type="evidence" value="ECO:0007669"/>
    <property type="project" value="UniProtKB-ARBA"/>
</dbReference>
<dbReference type="FunFam" id="2.60.40.150:FF:000004">
    <property type="entry name" value="RNA helicase, activating signal cointegrator 1"/>
    <property type="match status" value="1"/>
</dbReference>
<keyword evidence="12" id="KW-0413">Isomerase</keyword>
<dbReference type="FunFam" id="1.10.3380.10:FF:000001">
    <property type="entry name" value="U5 small nuclear ribonucleoprotein helicase"/>
    <property type="match status" value="1"/>
</dbReference>
<dbReference type="Gene3D" id="1.10.150.20">
    <property type="entry name" value="5' to 3' exonuclease, C-terminal subdomain"/>
    <property type="match status" value="1"/>
</dbReference>
<feature type="domain" description="Helicase C-terminal" evidence="17">
    <location>
        <begin position="698"/>
        <end position="912"/>
    </location>
</feature>
<evidence type="ECO:0000256" key="10">
    <source>
        <dbReference type="ARBA" id="ARBA00022840"/>
    </source>
</evidence>
<dbReference type="InterPro" id="IPR004179">
    <property type="entry name" value="Sec63-dom"/>
</dbReference>
<dbReference type="GO" id="GO:0005524">
    <property type="term" value="F:ATP binding"/>
    <property type="evidence" value="ECO:0007669"/>
    <property type="project" value="UniProtKB-KW"/>
</dbReference>
<accession>A0AAN8NLK0</accession>
<evidence type="ECO:0000256" key="12">
    <source>
        <dbReference type="ARBA" id="ARBA00023235"/>
    </source>
</evidence>
<organism evidence="18 19">
    <name type="scientific">Polyplax serrata</name>
    <name type="common">Common mouse louse</name>
    <dbReference type="NCBI Taxonomy" id="468196"/>
    <lineage>
        <taxon>Eukaryota</taxon>
        <taxon>Metazoa</taxon>
        <taxon>Ecdysozoa</taxon>
        <taxon>Arthropoda</taxon>
        <taxon>Hexapoda</taxon>
        <taxon>Insecta</taxon>
        <taxon>Pterygota</taxon>
        <taxon>Neoptera</taxon>
        <taxon>Paraneoptera</taxon>
        <taxon>Psocodea</taxon>
        <taxon>Troctomorpha</taxon>
        <taxon>Phthiraptera</taxon>
        <taxon>Anoplura</taxon>
        <taxon>Polyplacidae</taxon>
        <taxon>Polyplax</taxon>
    </lineage>
</organism>
<dbReference type="Gene3D" id="2.60.40.150">
    <property type="entry name" value="C2 domain"/>
    <property type="match status" value="2"/>
</dbReference>
<dbReference type="InterPro" id="IPR035892">
    <property type="entry name" value="C2_domain_sf"/>
</dbReference>
<dbReference type="FunFam" id="2.60.40.150:FF:000113">
    <property type="entry name" value="activating signal cointegrator 1 complex subunit 3"/>
    <property type="match status" value="1"/>
</dbReference>
<dbReference type="SMART" id="SM00973">
    <property type="entry name" value="Sec63"/>
    <property type="match status" value="2"/>
</dbReference>
<evidence type="ECO:0000256" key="8">
    <source>
        <dbReference type="ARBA" id="ARBA00022801"/>
    </source>
</evidence>
<dbReference type="InterPro" id="IPR050474">
    <property type="entry name" value="Hel308_SKI2-like"/>
</dbReference>
<protein>
    <recommendedName>
        <fullName evidence="14">U5 small nuclear ribonucleoprotein 200 kDa helicase</fullName>
    </recommendedName>
</protein>
<evidence type="ECO:0000259" key="17">
    <source>
        <dbReference type="PROSITE" id="PS51194"/>
    </source>
</evidence>
<dbReference type="Pfam" id="PF00270">
    <property type="entry name" value="DEAD"/>
    <property type="match status" value="2"/>
</dbReference>
<evidence type="ECO:0000256" key="6">
    <source>
        <dbReference type="ARBA" id="ARBA00022741"/>
    </source>
</evidence>
<dbReference type="Gene3D" id="1.10.3380.10">
    <property type="entry name" value="Sec63 N-terminal domain-like domain"/>
    <property type="match status" value="2"/>
</dbReference>
<dbReference type="Pfam" id="PF18149">
    <property type="entry name" value="Helicase_PWI"/>
    <property type="match status" value="1"/>
</dbReference>
<dbReference type="InterPro" id="IPR036388">
    <property type="entry name" value="WH-like_DNA-bd_sf"/>
</dbReference>
<dbReference type="FunFam" id="1.10.3380.10:FF:000002">
    <property type="entry name" value="Activating signal cointegrator 1 complex subunit 3"/>
    <property type="match status" value="1"/>
</dbReference>
<dbReference type="FunFam" id="3.40.50.300:FF:000062">
    <property type="entry name" value="U5 small nuclear ribonucleoprotein helicase"/>
    <property type="match status" value="1"/>
</dbReference>
<dbReference type="FunFam" id="1.10.10.10:FF:000024">
    <property type="entry name" value="U5 small nuclear ribonucleoprotein helicase"/>
    <property type="match status" value="1"/>
</dbReference>
<dbReference type="PROSITE" id="PS51194">
    <property type="entry name" value="HELICASE_CTER"/>
    <property type="match status" value="2"/>
</dbReference>
<dbReference type="GO" id="GO:0005737">
    <property type="term" value="C:cytoplasm"/>
    <property type="evidence" value="ECO:0007669"/>
    <property type="project" value="UniProtKB-SubCell"/>
</dbReference>
<dbReference type="FunFam" id="3.40.50.300:FF:000231">
    <property type="entry name" value="Activating signal cointegrator 1 complex subunit 3"/>
    <property type="match status" value="1"/>
</dbReference>
<keyword evidence="8" id="KW-0378">Hydrolase</keyword>
<dbReference type="CDD" id="cd18020">
    <property type="entry name" value="DEXHc_ASCC3_1"/>
    <property type="match status" value="1"/>
</dbReference>
<dbReference type="SMART" id="SM00490">
    <property type="entry name" value="HELICc"/>
    <property type="match status" value="2"/>
</dbReference>
<dbReference type="CDD" id="cd18795">
    <property type="entry name" value="SF2_C_Ski2"/>
    <property type="match status" value="2"/>
</dbReference>
<dbReference type="PANTHER" id="PTHR47961">
    <property type="entry name" value="DNA POLYMERASE THETA, PUTATIVE (AFU_ORTHOLOGUE AFUA_1G05260)-RELATED"/>
    <property type="match status" value="1"/>
</dbReference>
<proteinExistence type="inferred from homology"/>